<dbReference type="Pfam" id="PF07261">
    <property type="entry name" value="DnaB_2"/>
    <property type="match status" value="5"/>
</dbReference>
<dbReference type="Gene3D" id="1.10.10.630">
    <property type="entry name" value="DnaD domain-like"/>
    <property type="match status" value="1"/>
</dbReference>
<evidence type="ECO:0000256" key="1">
    <source>
        <dbReference type="ARBA" id="ARBA00093462"/>
    </source>
</evidence>
<feature type="domain" description="DnaB/C C-terminal" evidence="2">
    <location>
        <begin position="555"/>
        <end position="621"/>
    </location>
</feature>
<evidence type="ECO:0000313" key="4">
    <source>
        <dbReference type="EMBL" id="RKQ20068.1"/>
    </source>
</evidence>
<dbReference type="AlphaFoldDB" id="A0A494ZB87"/>
<organism evidence="4 5">
    <name type="scientific">Ureibacillus endophyticus</name>
    <dbReference type="NCBI Taxonomy" id="1978490"/>
    <lineage>
        <taxon>Bacteria</taxon>
        <taxon>Bacillati</taxon>
        <taxon>Bacillota</taxon>
        <taxon>Bacilli</taxon>
        <taxon>Bacillales</taxon>
        <taxon>Caryophanaceae</taxon>
        <taxon>Ureibacillus</taxon>
    </lineage>
</organism>
<protein>
    <recommendedName>
        <fullName evidence="6">Helicase DnaB</fullName>
    </recommendedName>
</protein>
<sequence>MVHLYKELQPADHFEISLPQSLSTQERQLLTLFYQPLTGPEPISLYLTLWAEAEDALTNSMTHYYLMSVLNMPIGKIFEARIALEAIGLLRTFRKQEEENRSFIYELIRPLDANTFFQDPLLSMFLFSKIGEQAYRKLRKRFVSTISTSGYTDISRTFTDVYKPVHSKINVEQMDNQPTVKTDYPFYMEEFDFDLLKSGLSEQLVPSKTLTIEIREVIAKLAYLYRFNPIEMQKVVILALDDQMNLTRDRLKKAAADVYKLTISKEPPQLQKFFSSEIEENRIVENPVKSKEQEMIEYFESTNPIEHLRNLNNGKEPTDYTKDLVSNLFINHGMNIGVVNVLIEYVMLQTDKKLPKNFVETIADHWNRKNIKTAKEAMAIARSEHDKFKKLKNKEYVPQVSEAELAKQNVPIVNDQFAKYERTIPYEFLKQLNNGREPFPYTIELAESLVKNYSMPIGVVNVLMEYAFEQTEGKVTRRFVETIASNWMKIGIDSAEEALNQIDKTIKNKEFLRTTGFIPSITRESIKKDFSEVDGIYYFYESTPPYEFMKDINNGSEPFPTNVKIAEDLINKYDLPLGVVNVLSEYVLSRQDGKFSKRYVETIANTLRQAGIQTAKEAFEYLSKTEEELEMKSKLGYVPQITQEHIQRNGNDVDHYSSKTPYEFLKQLSNGNEPSASNLKLAESLVLNSGLSIGVANVLIEYVYNLKSGQLPKKYVETIAANWVHQNIQTVQQAKAVIHNKETTNEMLRNVGYVPTISEIDIQQMIGNRVIEEEFKEYEMTTPYEFLKKMNHGVEPYANNIQLAEKLVHRYKLPVGVANVLIEYVLEIKDGKLPRAYVETIADSWSRKNFVTAKDAAEHVAMEKENYAKRQVEQENRPRSKWGRVEKIPEWFKERDDQGATNDNPQTDSIDFEKERLRILEKLGRKE</sequence>
<dbReference type="InterPro" id="IPR034829">
    <property type="entry name" value="DnaD-like_sf"/>
</dbReference>
<evidence type="ECO:0000259" key="2">
    <source>
        <dbReference type="Pfam" id="PF07261"/>
    </source>
</evidence>
<gene>
    <name evidence="4" type="ORF">D8M03_00520</name>
</gene>
<feature type="domain" description="DnaB/C C-terminal" evidence="2">
    <location>
        <begin position="427"/>
        <end position="501"/>
    </location>
</feature>
<feature type="domain" description="DnaB/C C-terminal" evidence="2">
    <location>
        <begin position="663"/>
        <end position="736"/>
    </location>
</feature>
<dbReference type="RefSeq" id="WP_121212722.1">
    <property type="nucleotide sequence ID" value="NZ_JBBYAH010000001.1"/>
</dbReference>
<keyword evidence="5" id="KW-1185">Reference proteome</keyword>
<dbReference type="OrthoDB" id="2082007at2"/>
<evidence type="ECO:0000259" key="3">
    <source>
        <dbReference type="Pfam" id="PF25888"/>
    </source>
</evidence>
<evidence type="ECO:0008006" key="6">
    <source>
        <dbReference type="Google" id="ProtNLM"/>
    </source>
</evidence>
<dbReference type="InterPro" id="IPR058660">
    <property type="entry name" value="WHD_DnaB"/>
</dbReference>
<dbReference type="Pfam" id="PF25888">
    <property type="entry name" value="WHD_DnaB"/>
    <property type="match status" value="1"/>
</dbReference>
<feature type="domain" description="DnaB/C C-terminal" evidence="2">
    <location>
        <begin position="312"/>
        <end position="379"/>
    </location>
</feature>
<dbReference type="InterPro" id="IPR006343">
    <property type="entry name" value="DnaB/C_C"/>
</dbReference>
<comment type="similarity">
    <text evidence="1">Belongs to the DnaB/DnaD family.</text>
</comment>
<reference evidence="4 5" key="1">
    <citation type="journal article" date="2016" name="Antonie Van Leeuwenhoek">
        <title>Lysinibacillus endophyticus sp. nov., an indole-3-acetic acid producing endophytic bacterium isolated from corn root (Zea mays cv. Xinken-5).</title>
        <authorList>
            <person name="Yu J."/>
            <person name="Guan X."/>
            <person name="Liu C."/>
            <person name="Xiang W."/>
            <person name="Yu Z."/>
            <person name="Liu X."/>
            <person name="Wang G."/>
        </authorList>
    </citation>
    <scope>NUCLEOTIDE SEQUENCE [LARGE SCALE GENOMIC DNA]</scope>
    <source>
        <strain evidence="4 5">DSM 100506</strain>
    </source>
</reference>
<feature type="domain" description="Replicative helicase loading/DNA remodeling protein DnaB N-terminal winged helix" evidence="3">
    <location>
        <begin position="9"/>
        <end position="239"/>
    </location>
</feature>
<comment type="caution">
    <text evidence="4">The sequence shown here is derived from an EMBL/GenBank/DDBJ whole genome shotgun (WGS) entry which is preliminary data.</text>
</comment>
<dbReference type="EMBL" id="RBZN01000001">
    <property type="protein sequence ID" value="RKQ20068.1"/>
    <property type="molecule type" value="Genomic_DNA"/>
</dbReference>
<name>A0A494ZB87_9BACL</name>
<proteinExistence type="inferred from homology"/>
<feature type="domain" description="DnaB/C C-terminal" evidence="2">
    <location>
        <begin position="799"/>
        <end position="859"/>
    </location>
</feature>
<dbReference type="Proteomes" id="UP000272238">
    <property type="component" value="Unassembled WGS sequence"/>
</dbReference>
<dbReference type="SUPFAM" id="SSF158499">
    <property type="entry name" value="DnaD domain-like"/>
    <property type="match status" value="1"/>
</dbReference>
<evidence type="ECO:0000313" key="5">
    <source>
        <dbReference type="Proteomes" id="UP000272238"/>
    </source>
</evidence>
<accession>A0A494ZB87</accession>